<keyword evidence="1" id="KW-0812">Transmembrane</keyword>
<dbReference type="AlphaFoldDB" id="A0A5J4X6N2"/>
<keyword evidence="1" id="KW-0472">Membrane</keyword>
<comment type="caution">
    <text evidence="2">The sequence shown here is derived from an EMBL/GenBank/DDBJ whole genome shotgun (WGS) entry which is preliminary data.</text>
</comment>
<evidence type="ECO:0000313" key="3">
    <source>
        <dbReference type="Proteomes" id="UP000324800"/>
    </source>
</evidence>
<keyword evidence="1" id="KW-1133">Transmembrane helix</keyword>
<organism evidence="2 3">
    <name type="scientific">Streblomastix strix</name>
    <dbReference type="NCBI Taxonomy" id="222440"/>
    <lineage>
        <taxon>Eukaryota</taxon>
        <taxon>Metamonada</taxon>
        <taxon>Preaxostyla</taxon>
        <taxon>Oxymonadida</taxon>
        <taxon>Streblomastigidae</taxon>
        <taxon>Streblomastix</taxon>
    </lineage>
</organism>
<evidence type="ECO:0000313" key="2">
    <source>
        <dbReference type="EMBL" id="KAA6402860.1"/>
    </source>
</evidence>
<gene>
    <name evidence="2" type="ORF">EZS28_001613</name>
</gene>
<dbReference type="EMBL" id="SNRW01000172">
    <property type="protein sequence ID" value="KAA6402860.1"/>
    <property type="molecule type" value="Genomic_DNA"/>
</dbReference>
<sequence length="102" mass="11134">MISIETVGALASSYQRYLFSLQFLFATIEAFALVALLLTGISLAFFSILSSRMGFHWSYVEGVIQIFIGLDPATSTQPRTMLSVEDATFLIFPSIGKVSLSA</sequence>
<name>A0A5J4X6N2_9EUKA</name>
<accession>A0A5J4X6N2</accession>
<reference evidence="2 3" key="1">
    <citation type="submission" date="2019-03" db="EMBL/GenBank/DDBJ databases">
        <title>Single cell metagenomics reveals metabolic interactions within the superorganism composed of flagellate Streblomastix strix and complex community of Bacteroidetes bacteria on its surface.</title>
        <authorList>
            <person name="Treitli S.C."/>
            <person name="Kolisko M."/>
            <person name="Husnik F."/>
            <person name="Keeling P."/>
            <person name="Hampl V."/>
        </authorList>
    </citation>
    <scope>NUCLEOTIDE SEQUENCE [LARGE SCALE GENOMIC DNA]</scope>
    <source>
        <strain evidence="2">ST1C</strain>
    </source>
</reference>
<proteinExistence type="predicted"/>
<evidence type="ECO:0000256" key="1">
    <source>
        <dbReference type="SAM" id="Phobius"/>
    </source>
</evidence>
<dbReference type="Proteomes" id="UP000324800">
    <property type="component" value="Unassembled WGS sequence"/>
</dbReference>
<feature type="transmembrane region" description="Helical" evidence="1">
    <location>
        <begin position="23"/>
        <end position="49"/>
    </location>
</feature>
<protein>
    <submittedName>
        <fullName evidence="2">Uncharacterized protein</fullName>
    </submittedName>
</protein>